<evidence type="ECO:0000313" key="1">
    <source>
        <dbReference type="EMBL" id="KAA9356265.1"/>
    </source>
</evidence>
<dbReference type="InterPro" id="IPR024747">
    <property type="entry name" value="Pyridox_Oxase-rel"/>
</dbReference>
<dbReference type="RefSeq" id="WP_150874431.1">
    <property type="nucleotide sequence ID" value="NZ_VTWS01000001.1"/>
</dbReference>
<sequence>MLTELTNEVMDSMLVNQYFGRIACAADDRILIEPVMYFYDGHAILGLTREGTKTQLLRKNPHVAFEIDEMISPGLWHSVVIEGLFEELQGDDRDYALYLLEHRKIPVFAGEKMGYPGEKEPVDHKVVYPVVYRIQIQSKTGRCYTHALT</sequence>
<evidence type="ECO:0008006" key="3">
    <source>
        <dbReference type="Google" id="ProtNLM"/>
    </source>
</evidence>
<dbReference type="EMBL" id="VTWS01000001">
    <property type="protein sequence ID" value="KAA9356265.1"/>
    <property type="molecule type" value="Genomic_DNA"/>
</dbReference>
<reference evidence="1 2" key="1">
    <citation type="submission" date="2019-09" db="EMBL/GenBank/DDBJ databases">
        <title>Genome Sequence of Larkinella sp MA1.</title>
        <authorList>
            <person name="Srinivasan S."/>
        </authorList>
    </citation>
    <scope>NUCLEOTIDE SEQUENCE [LARGE SCALE GENOMIC DNA]</scope>
    <source>
        <strain evidence="1 2">MA1</strain>
    </source>
</reference>
<keyword evidence="2" id="KW-1185">Reference proteome</keyword>
<dbReference type="Gene3D" id="2.30.110.10">
    <property type="entry name" value="Electron Transport, Fmn-binding Protein, Chain A"/>
    <property type="match status" value="1"/>
</dbReference>
<name>A0A5N1JIK1_9BACT</name>
<dbReference type="SUPFAM" id="SSF50475">
    <property type="entry name" value="FMN-binding split barrel"/>
    <property type="match status" value="1"/>
</dbReference>
<comment type="caution">
    <text evidence="1">The sequence shown here is derived from an EMBL/GenBank/DDBJ whole genome shotgun (WGS) entry which is preliminary data.</text>
</comment>
<protein>
    <recommendedName>
        <fullName evidence="3">Pyridoxamine 5'-phosphate oxidase-like protein</fullName>
    </recommendedName>
</protein>
<accession>A0A5N1JIK1</accession>
<dbReference type="InterPro" id="IPR012349">
    <property type="entry name" value="Split_barrel_FMN-bd"/>
</dbReference>
<evidence type="ECO:0000313" key="2">
    <source>
        <dbReference type="Proteomes" id="UP000326344"/>
    </source>
</evidence>
<dbReference type="Pfam" id="PF12900">
    <property type="entry name" value="Pyridox_ox_2"/>
    <property type="match status" value="1"/>
</dbReference>
<gene>
    <name evidence="1" type="ORF">F0P93_00475</name>
</gene>
<dbReference type="AlphaFoldDB" id="A0A5N1JIK1"/>
<proteinExistence type="predicted"/>
<dbReference type="Proteomes" id="UP000326344">
    <property type="component" value="Unassembled WGS sequence"/>
</dbReference>
<organism evidence="1 2">
    <name type="scientific">Larkinella humicola</name>
    <dbReference type="NCBI Taxonomy" id="2607654"/>
    <lineage>
        <taxon>Bacteria</taxon>
        <taxon>Pseudomonadati</taxon>
        <taxon>Bacteroidota</taxon>
        <taxon>Cytophagia</taxon>
        <taxon>Cytophagales</taxon>
        <taxon>Spirosomataceae</taxon>
        <taxon>Larkinella</taxon>
    </lineage>
</organism>